<keyword evidence="6" id="KW-1185">Reference proteome</keyword>
<proteinExistence type="predicted"/>
<accession>A0ABP1QGZ6</accession>
<evidence type="ECO:0000256" key="2">
    <source>
        <dbReference type="PROSITE-ProRule" id="PRU00497"/>
    </source>
</evidence>
<protein>
    <submittedName>
        <fullName evidence="5">Uncharacterized protein</fullName>
    </submittedName>
</protein>
<evidence type="ECO:0000256" key="1">
    <source>
        <dbReference type="ARBA" id="ARBA00022460"/>
    </source>
</evidence>
<sequence>MKYFAVFAVLFGVAAAQQYKATQNANEIVITRSENENNGDGTFRWVSELSDGTKLEQSGYVKDGPDPENPIQVIQGSFSYISPEGEQINLKYLADENGFQPEGAHLPTPPPIPEEIQRSIELALRNAGAQGAASNINQQFSRPQQRFNQPRRF</sequence>
<dbReference type="PRINTS" id="PR00947">
    <property type="entry name" value="CUTICLE"/>
</dbReference>
<dbReference type="PANTHER" id="PTHR10380">
    <property type="entry name" value="CUTICLE PROTEIN"/>
    <property type="match status" value="1"/>
</dbReference>
<dbReference type="PANTHER" id="PTHR10380:SF173">
    <property type="entry name" value="CUTICULAR PROTEIN 47EF, ISOFORM C-RELATED"/>
    <property type="match status" value="1"/>
</dbReference>
<dbReference type="PROSITE" id="PS00233">
    <property type="entry name" value="CHIT_BIND_RR_1"/>
    <property type="match status" value="1"/>
</dbReference>
<feature type="chain" id="PRO_5047239687" evidence="4">
    <location>
        <begin position="17"/>
        <end position="153"/>
    </location>
</feature>
<feature type="compositionally biased region" description="Low complexity" evidence="3">
    <location>
        <begin position="137"/>
        <end position="153"/>
    </location>
</feature>
<dbReference type="PROSITE" id="PS51155">
    <property type="entry name" value="CHIT_BIND_RR_2"/>
    <property type="match status" value="1"/>
</dbReference>
<keyword evidence="4" id="KW-0732">Signal</keyword>
<reference evidence="5 6" key="1">
    <citation type="submission" date="2024-08" db="EMBL/GenBank/DDBJ databases">
        <authorList>
            <person name="Cucini C."/>
            <person name="Frati F."/>
        </authorList>
    </citation>
    <scope>NUCLEOTIDE SEQUENCE [LARGE SCALE GENOMIC DNA]</scope>
</reference>
<evidence type="ECO:0000256" key="4">
    <source>
        <dbReference type="SAM" id="SignalP"/>
    </source>
</evidence>
<organism evidence="5 6">
    <name type="scientific">Orchesella dallaii</name>
    <dbReference type="NCBI Taxonomy" id="48710"/>
    <lineage>
        <taxon>Eukaryota</taxon>
        <taxon>Metazoa</taxon>
        <taxon>Ecdysozoa</taxon>
        <taxon>Arthropoda</taxon>
        <taxon>Hexapoda</taxon>
        <taxon>Collembola</taxon>
        <taxon>Entomobryomorpha</taxon>
        <taxon>Entomobryoidea</taxon>
        <taxon>Orchesellidae</taxon>
        <taxon>Orchesellinae</taxon>
        <taxon>Orchesella</taxon>
    </lineage>
</organism>
<evidence type="ECO:0000256" key="3">
    <source>
        <dbReference type="SAM" id="MobiDB-lite"/>
    </source>
</evidence>
<dbReference type="InterPro" id="IPR000618">
    <property type="entry name" value="Insect_cuticle"/>
</dbReference>
<comment type="caution">
    <text evidence="5">The sequence shown here is derived from an EMBL/GenBank/DDBJ whole genome shotgun (WGS) entry which is preliminary data.</text>
</comment>
<dbReference type="InterPro" id="IPR031311">
    <property type="entry name" value="CHIT_BIND_RR_consensus"/>
</dbReference>
<evidence type="ECO:0000313" key="6">
    <source>
        <dbReference type="Proteomes" id="UP001642540"/>
    </source>
</evidence>
<feature type="signal peptide" evidence="4">
    <location>
        <begin position="1"/>
        <end position="16"/>
    </location>
</feature>
<dbReference type="EMBL" id="CAXLJM020000034">
    <property type="protein sequence ID" value="CAL8102795.1"/>
    <property type="molecule type" value="Genomic_DNA"/>
</dbReference>
<dbReference type="Pfam" id="PF00379">
    <property type="entry name" value="Chitin_bind_4"/>
    <property type="match status" value="1"/>
</dbReference>
<keyword evidence="1 2" id="KW-0193">Cuticle</keyword>
<dbReference type="InterPro" id="IPR050468">
    <property type="entry name" value="Cuticle_Struct_Prot"/>
</dbReference>
<name>A0ABP1QGZ6_9HEXA</name>
<feature type="region of interest" description="Disordered" evidence="3">
    <location>
        <begin position="127"/>
        <end position="153"/>
    </location>
</feature>
<dbReference type="Proteomes" id="UP001642540">
    <property type="component" value="Unassembled WGS sequence"/>
</dbReference>
<gene>
    <name evidence="5" type="ORF">ODALV1_LOCUS11252</name>
</gene>
<evidence type="ECO:0000313" key="5">
    <source>
        <dbReference type="EMBL" id="CAL8102795.1"/>
    </source>
</evidence>